<dbReference type="SUPFAM" id="SSF54160">
    <property type="entry name" value="Chromo domain-like"/>
    <property type="match status" value="1"/>
</dbReference>
<feature type="compositionally biased region" description="Polar residues" evidence="2">
    <location>
        <begin position="276"/>
        <end position="286"/>
    </location>
</feature>
<gene>
    <name evidence="4" type="ORF">X797_002386</name>
</gene>
<dbReference type="SMART" id="SM00298">
    <property type="entry name" value="CHROMO"/>
    <property type="match status" value="1"/>
</dbReference>
<evidence type="ECO:0000259" key="3">
    <source>
        <dbReference type="PROSITE" id="PS50013"/>
    </source>
</evidence>
<dbReference type="EMBL" id="JELW01000002">
    <property type="protein sequence ID" value="EXV04704.1"/>
    <property type="molecule type" value="Genomic_DNA"/>
</dbReference>
<dbReference type="Pfam" id="PF00385">
    <property type="entry name" value="Chromo"/>
    <property type="match status" value="1"/>
</dbReference>
<sequence length="1318" mass="148075">MGHINIQSSNAAACEILPQLIALMTSEDLSLSDPSSDESLSLSSASDEAFPQDEWAVRRILAEAKVQGEIKYLIDWDGFDLCDATWEPAEHLSEGLLADWLTTKKKTGKKTVPGFKIDEWRQAVNDDIRAKYAKHTKRNQQRARLGLGQSELDFTLEQWINSVQGPSEDDTTDTNEEHIQEKYSAPVSEPPTTEPRIIGQSSARINDQSKEQKARSSLRESQGIQDDRTLSIKEGSVLQFECQTSHGPPESPQDSPENEKKSPVQAAQAGLCALDSQKSTLSSTPKSKGAPHQPDSLPKTAVRFRIPSVDSALMPNVFVGGKKRKARQNLLDAASDPSRPPKFLNHHKQRLIEKGLRDKEGVTPPRKEGNEPLRVHPIQAAMQPINTMPTSGKIRGILVPRSSLDRVIPKPSPKKKRVHWEDDLISQKPQIPAELESLFVSDEPSIVALNADFCAMGASAESPSKGAPSISSAELPPSFDRSTISKPCQFGSPDGLFATLDFRDLQLKNKPSWSYCFDGSDRLVFCHVCTVHDLLSQTACGALEELSICQGTTSCSGMDKNIVMLVANRLQSGYFAAVCFQNDFCILIFCPSFLDWTDASPDIANSPCENIGLRFLIFKPSPLFKNSMLASINPLSSRASDFIAGSLSAFNFFFGTIYRDLVFGRKDDKATNNFFLVFPPSYQEEAVLISQWLRESVPSCNIKSSLQPGQWSNFLTLDSSIVIFHEEVLWTIPSLPNISTILHSQSWNLECFVLSSSGDFGQNIQRFNHTGPIEGNYRLTQIFSQGTVILLTPSFVVSQPAQAYNFLKWFWQHYDNHGTKHGPARLAVCSDICDWLFDLSQSKGATRGVSEPCHPGIRATERAVEALTKCCNLMQYIIAETENFEEGPLVYAPDVLDGNDEQSLVNWFGSWAMLHIQQFRKFLVLGSSYQTEVRLSRVIRPVQFVTCCTEHLPPQDLITVQTPHCLQPGAASVIPEAMLAAKTGEFLTDIEKGYGGLSFSPLVLYRYPITCWDSETILQLGDCKSCFKDYSNWFNHFKEPFFSRPMGLCSINMLPNYKNTYLGLFYTRDEERKSVCSSSREAQVQNLRPWIAIYRPADIHTRPWKNMELLIWDPLIRNSVFQGNEFYEGELLSAQERLVSYIVDRSQDLKTTLPLERVWVGPFDDHQDDGFVDPFDCVLSWIRTISNSVKERLPLYGKQLSSRGWKQVDLEDLLTRAGEGNVPRQISETRSANKQCLPLRTVFQAPKPNIGARRSPTCNNRLQAAMLRHQDSNEIYFTFQPTLKWYGEQVAAGRGLQHIKVLDWQTFFTRHKIHDPED</sequence>
<accession>A0A0A1V3E2</accession>
<evidence type="ECO:0000256" key="1">
    <source>
        <dbReference type="ARBA" id="ARBA00011353"/>
    </source>
</evidence>
<dbReference type="InterPro" id="IPR016197">
    <property type="entry name" value="Chromo-like_dom_sf"/>
</dbReference>
<dbReference type="eggNOG" id="ENOG502S7F7">
    <property type="taxonomic scope" value="Eukaryota"/>
</dbReference>
<feature type="domain" description="Chromo" evidence="3">
    <location>
        <begin position="55"/>
        <end position="92"/>
    </location>
</feature>
<dbReference type="GO" id="GO:0006338">
    <property type="term" value="P:chromatin remodeling"/>
    <property type="evidence" value="ECO:0007669"/>
    <property type="project" value="UniProtKB-ARBA"/>
</dbReference>
<evidence type="ECO:0000313" key="5">
    <source>
        <dbReference type="Proteomes" id="UP000030151"/>
    </source>
</evidence>
<evidence type="ECO:0000313" key="4">
    <source>
        <dbReference type="EMBL" id="EXV04704.1"/>
    </source>
</evidence>
<comment type="subunit">
    <text evidence="1">Component of the NuA4 histone acetyltransferase complex.</text>
</comment>
<dbReference type="PROSITE" id="PS50013">
    <property type="entry name" value="CHROMO_2"/>
    <property type="match status" value="1"/>
</dbReference>
<reference evidence="4 5" key="1">
    <citation type="submission" date="2014-02" db="EMBL/GenBank/DDBJ databases">
        <title>The genome sequence of the entomopathogenic fungus Metarhizium robertsii ARSEF 2575.</title>
        <authorList>
            <person name="Giuliano Garisto Donzelli B."/>
            <person name="Roe B.A."/>
            <person name="Macmil S.L."/>
            <person name="Krasnoff S.B."/>
            <person name="Gibson D.M."/>
        </authorList>
    </citation>
    <scope>NUCLEOTIDE SEQUENCE [LARGE SCALE GENOMIC DNA]</scope>
    <source>
        <strain evidence="4 5">ARSEF 2575</strain>
    </source>
</reference>
<protein>
    <submittedName>
        <fullName evidence="4">Chromatin organization modifier (Chromo) domain protein</fullName>
    </submittedName>
</protein>
<organism evidence="4 5">
    <name type="scientific">Metarhizium robertsii</name>
    <dbReference type="NCBI Taxonomy" id="568076"/>
    <lineage>
        <taxon>Eukaryota</taxon>
        <taxon>Fungi</taxon>
        <taxon>Dikarya</taxon>
        <taxon>Ascomycota</taxon>
        <taxon>Pezizomycotina</taxon>
        <taxon>Sordariomycetes</taxon>
        <taxon>Hypocreomycetidae</taxon>
        <taxon>Hypocreales</taxon>
        <taxon>Clavicipitaceae</taxon>
        <taxon>Metarhizium</taxon>
    </lineage>
</organism>
<dbReference type="CDD" id="cd18966">
    <property type="entry name" value="chromodomain"/>
    <property type="match status" value="1"/>
</dbReference>
<dbReference type="OrthoDB" id="436852at2759"/>
<proteinExistence type="predicted"/>
<dbReference type="Proteomes" id="UP000030151">
    <property type="component" value="Unassembled WGS sequence"/>
</dbReference>
<name>A0A0A1V3E2_9HYPO</name>
<feature type="region of interest" description="Disordered" evidence="2">
    <location>
        <begin position="163"/>
        <end position="301"/>
    </location>
</feature>
<dbReference type="InterPro" id="IPR023780">
    <property type="entry name" value="Chromo_domain"/>
</dbReference>
<dbReference type="Gene3D" id="2.40.50.40">
    <property type="match status" value="1"/>
</dbReference>
<comment type="caution">
    <text evidence="4">The sequence shown here is derived from an EMBL/GenBank/DDBJ whole genome shotgun (WGS) entry which is preliminary data.</text>
</comment>
<dbReference type="HOGENOM" id="CLU_002208_0_0_1"/>
<feature type="compositionally biased region" description="Basic and acidic residues" evidence="2">
    <location>
        <begin position="207"/>
        <end position="218"/>
    </location>
</feature>
<dbReference type="InterPro" id="IPR000953">
    <property type="entry name" value="Chromo/chromo_shadow_dom"/>
</dbReference>
<evidence type="ECO:0000256" key="2">
    <source>
        <dbReference type="SAM" id="MobiDB-lite"/>
    </source>
</evidence>